<sequence length="152" mass="15540">MSGLYAGTVVRALDWPPSASASNSTAQTDVSNIAFATGSPVVAVTITAPTSGRVKVEVSGLIRDNTGDNRGILAFEVYEGTSAAGTKVVAAAVRANSMTSIGEASDYMSHGRATLVEGLTPGGLYYVRLVQAVSGGTTVDILNRSLIVYPVS</sequence>
<evidence type="ECO:0000313" key="1">
    <source>
        <dbReference type="EMBL" id="MBA9002002.1"/>
    </source>
</evidence>
<dbReference type="Proteomes" id="UP000539313">
    <property type="component" value="Unassembled WGS sequence"/>
</dbReference>
<organism evidence="1 2">
    <name type="scientific">Thermomonospora cellulosilytica</name>
    <dbReference type="NCBI Taxonomy" id="1411118"/>
    <lineage>
        <taxon>Bacteria</taxon>
        <taxon>Bacillati</taxon>
        <taxon>Actinomycetota</taxon>
        <taxon>Actinomycetes</taxon>
        <taxon>Streptosporangiales</taxon>
        <taxon>Thermomonosporaceae</taxon>
        <taxon>Thermomonospora</taxon>
    </lineage>
</organism>
<proteinExistence type="predicted"/>
<evidence type="ECO:0000313" key="2">
    <source>
        <dbReference type="Proteomes" id="UP000539313"/>
    </source>
</evidence>
<accession>A0A7W3MUD9</accession>
<name>A0A7W3MUD9_9ACTN</name>
<comment type="caution">
    <text evidence="1">The sequence shown here is derived from an EMBL/GenBank/DDBJ whole genome shotgun (WGS) entry which is preliminary data.</text>
</comment>
<protein>
    <submittedName>
        <fullName evidence="1">Uncharacterized protein</fullName>
    </submittedName>
</protein>
<gene>
    <name evidence="1" type="ORF">HNR21_000884</name>
</gene>
<keyword evidence="2" id="KW-1185">Reference proteome</keyword>
<dbReference type="AlphaFoldDB" id="A0A7W3MUD9"/>
<dbReference type="EMBL" id="JACJII010000001">
    <property type="protein sequence ID" value="MBA9002002.1"/>
    <property type="molecule type" value="Genomic_DNA"/>
</dbReference>
<dbReference type="RefSeq" id="WP_182704167.1">
    <property type="nucleotide sequence ID" value="NZ_JACJII010000001.1"/>
</dbReference>
<reference evidence="1 2" key="1">
    <citation type="submission" date="2020-08" db="EMBL/GenBank/DDBJ databases">
        <title>Sequencing the genomes of 1000 actinobacteria strains.</title>
        <authorList>
            <person name="Klenk H.-P."/>
        </authorList>
    </citation>
    <scope>NUCLEOTIDE SEQUENCE [LARGE SCALE GENOMIC DNA]</scope>
    <source>
        <strain evidence="1 2">DSM 45823</strain>
    </source>
</reference>